<keyword evidence="6" id="KW-1185">Reference proteome</keyword>
<dbReference type="Pfam" id="PF00501">
    <property type="entry name" value="AMP-binding"/>
    <property type="match status" value="1"/>
</dbReference>
<dbReference type="PANTHER" id="PTHR43201">
    <property type="entry name" value="ACYL-COA SYNTHETASE"/>
    <property type="match status" value="1"/>
</dbReference>
<sequence length="533" mass="58658">MPGSAIRTVGDILRVNAFTLPNEPALTCADITLNYRELNSHVNRVAHALLAAGVEPNDRIAVLAKNSLPYFSLYFATAKIGALLVPLNYWNRSAQHADVLGDVEAKMIFVEPEYTETMQSAMEHLSSRPSVVLLPPWGETASPGSPWDTFLDRADSTDEPQIHVSPDAGHMIMYTSGTTGRAKGAVLSHERTVSDGFSMAAVLGIRQSDVYGNWFTPFHVSNWDQQKYFLIMGAHVVLYAQFDAGLVIEGIRRHRLTVMLTMTIMIQQVMDHPDFAAADLSSLRLMFFGAYDPSGIMTRAADTFGAHRGEIEMVHVYGITEGGSIVTACPADRVFEKWGSVGRAIPGNEVRLDDEGREVGVGEPGEILVRGPIMSGYWRREEETAEALAGGWLHTGDIGVADDEGFIRIVDRKKDMIRSGGQNVYSKEVEDCLVQHEDVLAAAVIGLPDPTHEEQVCAVVVPTGPHVDRERLPERLTVFVRQRLAGYNTPRRVIVVDELPTNTQGKTRKSVLRESYGSMFDVRSTPTGEARVP</sequence>
<reference evidence="5 6" key="1">
    <citation type="submission" date="2018-04" db="EMBL/GenBank/DDBJ databases">
        <title>Genome of Nocardioides gansuensis WSJ-1.</title>
        <authorList>
            <person name="Wu S."/>
            <person name="Wang G."/>
        </authorList>
    </citation>
    <scope>NUCLEOTIDE SEQUENCE [LARGE SCALE GENOMIC DNA]</scope>
    <source>
        <strain evidence="5 6">WSJ-1</strain>
    </source>
</reference>
<dbReference type="InterPro" id="IPR045851">
    <property type="entry name" value="AMP-bd_C_sf"/>
</dbReference>
<dbReference type="InterPro" id="IPR042099">
    <property type="entry name" value="ANL_N_sf"/>
</dbReference>
<dbReference type="OrthoDB" id="9803968at2"/>
<dbReference type="Gene3D" id="3.30.300.30">
    <property type="match status" value="1"/>
</dbReference>
<accession>A0A2T8F4H3</accession>
<protein>
    <recommendedName>
        <fullName evidence="7">Fatty acid--CoA ligase</fullName>
    </recommendedName>
</protein>
<evidence type="ECO:0000313" key="6">
    <source>
        <dbReference type="Proteomes" id="UP000246018"/>
    </source>
</evidence>
<comment type="caution">
    <text evidence="5">The sequence shown here is derived from an EMBL/GenBank/DDBJ whole genome shotgun (WGS) entry which is preliminary data.</text>
</comment>
<evidence type="ECO:0000259" key="3">
    <source>
        <dbReference type="Pfam" id="PF00501"/>
    </source>
</evidence>
<dbReference type="InterPro" id="IPR020845">
    <property type="entry name" value="AMP-binding_CS"/>
</dbReference>
<gene>
    <name evidence="5" type="ORF">DDE18_22200</name>
</gene>
<dbReference type="Proteomes" id="UP000246018">
    <property type="component" value="Unassembled WGS sequence"/>
</dbReference>
<feature type="domain" description="AMP-binding enzyme C-terminal" evidence="4">
    <location>
        <begin position="428"/>
        <end position="506"/>
    </location>
</feature>
<dbReference type="AlphaFoldDB" id="A0A2T8F4H3"/>
<evidence type="ECO:0000256" key="2">
    <source>
        <dbReference type="ARBA" id="ARBA00022598"/>
    </source>
</evidence>
<keyword evidence="2" id="KW-0436">Ligase</keyword>
<dbReference type="PANTHER" id="PTHR43201:SF5">
    <property type="entry name" value="MEDIUM-CHAIN ACYL-COA LIGASE ACSF2, MITOCHONDRIAL"/>
    <property type="match status" value="1"/>
</dbReference>
<evidence type="ECO:0000313" key="5">
    <source>
        <dbReference type="EMBL" id="PVG80612.1"/>
    </source>
</evidence>
<dbReference type="PROSITE" id="PS00455">
    <property type="entry name" value="AMP_BINDING"/>
    <property type="match status" value="1"/>
</dbReference>
<evidence type="ECO:0000256" key="1">
    <source>
        <dbReference type="ARBA" id="ARBA00006432"/>
    </source>
</evidence>
<comment type="similarity">
    <text evidence="1">Belongs to the ATP-dependent AMP-binding enzyme family.</text>
</comment>
<dbReference type="InterPro" id="IPR025110">
    <property type="entry name" value="AMP-bd_C"/>
</dbReference>
<evidence type="ECO:0008006" key="7">
    <source>
        <dbReference type="Google" id="ProtNLM"/>
    </source>
</evidence>
<name>A0A2T8F4H3_9ACTN</name>
<dbReference type="GO" id="GO:0006631">
    <property type="term" value="P:fatty acid metabolic process"/>
    <property type="evidence" value="ECO:0007669"/>
    <property type="project" value="TreeGrafter"/>
</dbReference>
<feature type="domain" description="AMP-dependent synthetase/ligase" evidence="3">
    <location>
        <begin position="16"/>
        <end position="378"/>
    </location>
</feature>
<dbReference type="InterPro" id="IPR000873">
    <property type="entry name" value="AMP-dep_synth/lig_dom"/>
</dbReference>
<dbReference type="EMBL" id="QDGZ01000018">
    <property type="protein sequence ID" value="PVG80612.1"/>
    <property type="molecule type" value="Genomic_DNA"/>
</dbReference>
<dbReference type="GO" id="GO:0031956">
    <property type="term" value="F:medium-chain fatty acid-CoA ligase activity"/>
    <property type="evidence" value="ECO:0007669"/>
    <property type="project" value="TreeGrafter"/>
</dbReference>
<dbReference type="Pfam" id="PF13193">
    <property type="entry name" value="AMP-binding_C"/>
    <property type="match status" value="1"/>
</dbReference>
<organism evidence="5 6">
    <name type="scientific">Nocardioides gansuensis</name>
    <dbReference type="NCBI Taxonomy" id="2138300"/>
    <lineage>
        <taxon>Bacteria</taxon>
        <taxon>Bacillati</taxon>
        <taxon>Actinomycetota</taxon>
        <taxon>Actinomycetes</taxon>
        <taxon>Propionibacteriales</taxon>
        <taxon>Nocardioidaceae</taxon>
        <taxon>Nocardioides</taxon>
    </lineage>
</organism>
<dbReference type="SUPFAM" id="SSF56801">
    <property type="entry name" value="Acetyl-CoA synthetase-like"/>
    <property type="match status" value="1"/>
</dbReference>
<proteinExistence type="inferred from homology"/>
<dbReference type="RefSeq" id="WP_116574609.1">
    <property type="nucleotide sequence ID" value="NZ_QDGZ01000018.1"/>
</dbReference>
<dbReference type="Gene3D" id="3.40.50.12780">
    <property type="entry name" value="N-terminal domain of ligase-like"/>
    <property type="match status" value="1"/>
</dbReference>
<evidence type="ECO:0000259" key="4">
    <source>
        <dbReference type="Pfam" id="PF13193"/>
    </source>
</evidence>